<evidence type="ECO:0000256" key="5">
    <source>
        <dbReference type="ARBA" id="ARBA00023136"/>
    </source>
</evidence>
<dbReference type="SUPFAM" id="SSF140478">
    <property type="entry name" value="LemA-like"/>
    <property type="match status" value="1"/>
</dbReference>
<dbReference type="EMBL" id="VSSQ01000007">
    <property type="protein sequence ID" value="MPL58410.1"/>
    <property type="molecule type" value="Genomic_DNA"/>
</dbReference>
<dbReference type="AlphaFoldDB" id="A0A644SUM8"/>
<keyword evidence="4" id="KW-1133">Transmembrane helix</keyword>
<dbReference type="PANTHER" id="PTHR34478:SF1">
    <property type="entry name" value="PROTEIN LEMA"/>
    <property type="match status" value="1"/>
</dbReference>
<accession>A0A644SUM8</accession>
<dbReference type="PANTHER" id="PTHR34478">
    <property type="entry name" value="PROTEIN LEMA"/>
    <property type="match status" value="1"/>
</dbReference>
<comment type="similarity">
    <text evidence="2">Belongs to the LemA family.</text>
</comment>
<protein>
    <recommendedName>
        <fullName evidence="8">LemA family protein</fullName>
    </recommendedName>
</protein>
<dbReference type="InterPro" id="IPR023353">
    <property type="entry name" value="LemA-like_dom_sf"/>
</dbReference>
<evidence type="ECO:0000256" key="2">
    <source>
        <dbReference type="ARBA" id="ARBA00008854"/>
    </source>
</evidence>
<comment type="subcellular location">
    <subcellularLocation>
        <location evidence="1">Membrane</location>
        <topology evidence="1">Single-pass membrane protein</topology>
    </subcellularLocation>
</comment>
<evidence type="ECO:0000256" key="4">
    <source>
        <dbReference type="ARBA" id="ARBA00022989"/>
    </source>
</evidence>
<feature type="coiled-coil region" evidence="6">
    <location>
        <begin position="87"/>
        <end position="137"/>
    </location>
</feature>
<dbReference type="Gene3D" id="1.20.1440.20">
    <property type="entry name" value="LemA-like domain"/>
    <property type="match status" value="1"/>
</dbReference>
<evidence type="ECO:0000256" key="3">
    <source>
        <dbReference type="ARBA" id="ARBA00022692"/>
    </source>
</evidence>
<evidence type="ECO:0000256" key="6">
    <source>
        <dbReference type="SAM" id="Coils"/>
    </source>
</evidence>
<comment type="caution">
    <text evidence="7">The sequence shown here is derived from an EMBL/GenBank/DDBJ whole genome shotgun (WGS) entry which is preliminary data.</text>
</comment>
<keyword evidence="6" id="KW-0175">Coiled coil</keyword>
<proteinExistence type="inferred from homology"/>
<name>A0A644SUM8_9ZZZZ</name>
<gene>
    <name evidence="7" type="ORF">SDC9_03943</name>
</gene>
<reference evidence="7" key="1">
    <citation type="submission" date="2019-08" db="EMBL/GenBank/DDBJ databases">
        <authorList>
            <person name="Kucharzyk K."/>
            <person name="Murdoch R.W."/>
            <person name="Higgins S."/>
            <person name="Loffler F."/>
        </authorList>
    </citation>
    <scope>NUCLEOTIDE SEQUENCE</scope>
</reference>
<dbReference type="GO" id="GO:0016020">
    <property type="term" value="C:membrane"/>
    <property type="evidence" value="ECO:0007669"/>
    <property type="project" value="UniProtKB-SubCell"/>
</dbReference>
<organism evidence="7">
    <name type="scientific">bioreactor metagenome</name>
    <dbReference type="NCBI Taxonomy" id="1076179"/>
    <lineage>
        <taxon>unclassified sequences</taxon>
        <taxon>metagenomes</taxon>
        <taxon>ecological metagenomes</taxon>
    </lineage>
</organism>
<dbReference type="InterPro" id="IPR007156">
    <property type="entry name" value="MamQ_LemA"/>
</dbReference>
<sequence length="183" mass="20231">MSSTIVAVGVLGIAGIAAVIWSIDVSNRFKTLLVKIAEADSGIDVALTKRYDTLTKLLDVVRAYAKHEMETLGKLVEMRSGLGITEKAELSSQYDALRQRLQVIAEAYPELKSSENYQQLQNAIVDAEDHLQAARRVYNMNVSSFNQAIVVFPDSIIANRANHKSKEFFAAEASKRADVMIKL</sequence>
<evidence type="ECO:0000313" key="7">
    <source>
        <dbReference type="EMBL" id="MPL58410.1"/>
    </source>
</evidence>
<keyword evidence="5" id="KW-0472">Membrane</keyword>
<evidence type="ECO:0008006" key="8">
    <source>
        <dbReference type="Google" id="ProtNLM"/>
    </source>
</evidence>
<keyword evidence="3" id="KW-0812">Transmembrane</keyword>
<dbReference type="Pfam" id="PF04011">
    <property type="entry name" value="LemA"/>
    <property type="match status" value="1"/>
</dbReference>
<evidence type="ECO:0000256" key="1">
    <source>
        <dbReference type="ARBA" id="ARBA00004167"/>
    </source>
</evidence>